<evidence type="ECO:0000256" key="13">
    <source>
        <dbReference type="ARBA" id="ARBA00049886"/>
    </source>
</evidence>
<feature type="domain" description="CMP/dCMP-type deaminase" evidence="18">
    <location>
        <begin position="7"/>
        <end position="128"/>
    </location>
</feature>
<proteinExistence type="inferred from homology"/>
<dbReference type="Pfam" id="PF01872">
    <property type="entry name" value="RibD_C"/>
    <property type="match status" value="1"/>
</dbReference>
<reference evidence="19 20" key="1">
    <citation type="submission" date="2018-04" db="EMBL/GenBank/DDBJ databases">
        <title>Genomic Encyclopedia of Archaeal and Bacterial Type Strains, Phase II (KMG-II): from individual species to whole genera.</title>
        <authorList>
            <person name="Goeker M."/>
        </authorList>
    </citation>
    <scope>NUCLEOTIDE SEQUENCE [LARGE SCALE GENOMIC DNA]</scope>
    <source>
        <strain evidence="19 20">DSM 45787</strain>
    </source>
</reference>
<sequence>MEEEMRIEDERWMELALSLAESARGQTSPNPLVGAVVVKDGQLKGSGVHLKAGAPHAEVYALEMAGEEARGSTLYVTLEPCNHYGRTPPCTEKTIRSGVKRVVIGSTDPDSRVSGEGIRRLQDAGLSVTVGVLGDRCDRLNEAYFHHRRTGFPFVTLKTAVTLDGKTAAPSGDSRWVTGPAAREEVHRLRHHHDAVLVGIGTVLQDRPRLTVRLPGGGSHPLRVVLDSTLRLPPDTPVTDVREAPTWVFCTDRADREKERGLADRGVRVVRTGPGPRVNLRQVFRRLGEEGIISVLAESGGELNASLLREGWVDKMMVFIAPKILGGKESPTAVEGNAPGRMADALSLKEVSIRSFGEDFCLTGYPKKAEKGG</sequence>
<dbReference type="CDD" id="cd01284">
    <property type="entry name" value="Riboflavin_deaminase-reductase"/>
    <property type="match status" value="1"/>
</dbReference>
<dbReference type="InterPro" id="IPR016193">
    <property type="entry name" value="Cytidine_deaminase-like"/>
</dbReference>
<evidence type="ECO:0000313" key="19">
    <source>
        <dbReference type="EMBL" id="PTX50864.1"/>
    </source>
</evidence>
<dbReference type="Pfam" id="PF00383">
    <property type="entry name" value="dCMP_cyt_deam_1"/>
    <property type="match status" value="1"/>
</dbReference>
<gene>
    <name evidence="19" type="ORF">C8P63_13512</name>
</gene>
<feature type="binding site" evidence="16">
    <location>
        <position position="174"/>
    </location>
    <ligand>
        <name>substrate</name>
    </ligand>
</feature>
<comment type="catalytic activity">
    <reaction evidence="12 14">
        <text>5-amino-6-(5-phospho-D-ribitylamino)uracil + NADP(+) = 5-amino-6-(5-phospho-D-ribosylamino)uracil + NADPH + H(+)</text>
        <dbReference type="Rhea" id="RHEA:17845"/>
        <dbReference type="ChEBI" id="CHEBI:15378"/>
        <dbReference type="ChEBI" id="CHEBI:57783"/>
        <dbReference type="ChEBI" id="CHEBI:58349"/>
        <dbReference type="ChEBI" id="CHEBI:58421"/>
        <dbReference type="ChEBI" id="CHEBI:58453"/>
        <dbReference type="EC" id="1.1.1.193"/>
    </reaction>
</comment>
<keyword evidence="7 14" id="KW-0378">Hydrolase</keyword>
<protein>
    <recommendedName>
        <fullName evidence="14">Riboflavin biosynthesis protein RibD</fullName>
    </recommendedName>
    <domain>
        <recommendedName>
            <fullName evidence="14">Diaminohydroxyphosphoribosylaminopyrimidine deaminase</fullName>
            <shortName evidence="14">DRAP deaminase</shortName>
            <ecNumber evidence="14">3.5.4.26</ecNumber>
        </recommendedName>
        <alternativeName>
            <fullName evidence="14">Riboflavin-specific deaminase</fullName>
        </alternativeName>
    </domain>
    <domain>
        <recommendedName>
            <fullName evidence="14">5-amino-6-(5-phosphoribosylamino)uracil reductase</fullName>
            <ecNumber evidence="14">1.1.1.193</ecNumber>
        </recommendedName>
        <alternativeName>
            <fullName evidence="14">HTP reductase</fullName>
        </alternativeName>
    </domain>
</protein>
<dbReference type="GO" id="GO:0008835">
    <property type="term" value="F:diaminohydroxyphosphoribosylaminopyrimidine deaminase activity"/>
    <property type="evidence" value="ECO:0007669"/>
    <property type="project" value="UniProtKB-EC"/>
</dbReference>
<dbReference type="PIRSF" id="PIRSF006769">
    <property type="entry name" value="RibD"/>
    <property type="match status" value="1"/>
</dbReference>
<evidence type="ECO:0000256" key="11">
    <source>
        <dbReference type="ARBA" id="ARBA00023268"/>
    </source>
</evidence>
<dbReference type="Gene3D" id="3.40.140.10">
    <property type="entry name" value="Cytidine Deaminase, domain 2"/>
    <property type="match status" value="1"/>
</dbReference>
<comment type="catalytic activity">
    <reaction evidence="13 14">
        <text>2,5-diamino-6-hydroxy-4-(5-phosphoribosylamino)-pyrimidine + H2O + H(+) = 5-amino-6-(5-phospho-D-ribosylamino)uracil + NH4(+)</text>
        <dbReference type="Rhea" id="RHEA:21868"/>
        <dbReference type="ChEBI" id="CHEBI:15377"/>
        <dbReference type="ChEBI" id="CHEBI:15378"/>
        <dbReference type="ChEBI" id="CHEBI:28938"/>
        <dbReference type="ChEBI" id="CHEBI:58453"/>
        <dbReference type="ChEBI" id="CHEBI:58614"/>
        <dbReference type="EC" id="3.5.4.26"/>
    </reaction>
</comment>
<dbReference type="Proteomes" id="UP000244240">
    <property type="component" value="Unassembled WGS sequence"/>
</dbReference>
<feature type="binding site" evidence="16">
    <location>
        <position position="206"/>
    </location>
    <ligand>
        <name>substrate</name>
    </ligand>
</feature>
<comment type="pathway">
    <text evidence="3 14">Cofactor biosynthesis; riboflavin biosynthesis; 5-amino-6-(D-ribitylamino)uracil from GTP: step 3/4.</text>
</comment>
<comment type="similarity">
    <text evidence="5 14">In the C-terminal section; belongs to the HTP reductase family.</text>
</comment>
<evidence type="ECO:0000256" key="7">
    <source>
        <dbReference type="ARBA" id="ARBA00022801"/>
    </source>
</evidence>
<feature type="binding site" evidence="16">
    <location>
        <position position="298"/>
    </location>
    <ligand>
        <name>substrate</name>
    </ligand>
</feature>
<evidence type="ECO:0000256" key="2">
    <source>
        <dbReference type="ARBA" id="ARBA00004882"/>
    </source>
</evidence>
<evidence type="ECO:0000256" key="4">
    <source>
        <dbReference type="ARBA" id="ARBA00005259"/>
    </source>
</evidence>
<evidence type="ECO:0000256" key="3">
    <source>
        <dbReference type="ARBA" id="ARBA00004910"/>
    </source>
</evidence>
<keyword evidence="11" id="KW-0511">Multifunctional enzyme</keyword>
<dbReference type="PANTHER" id="PTHR38011:SF7">
    <property type="entry name" value="2,5-DIAMINO-6-RIBOSYLAMINO-4(3H)-PYRIMIDINONE 5'-PHOSPHATE REDUCTASE"/>
    <property type="match status" value="1"/>
</dbReference>
<evidence type="ECO:0000256" key="6">
    <source>
        <dbReference type="ARBA" id="ARBA00022723"/>
    </source>
</evidence>
<evidence type="ECO:0000256" key="17">
    <source>
        <dbReference type="PIRSR" id="PIRSR006769-3"/>
    </source>
</evidence>
<dbReference type="AlphaFoldDB" id="A0A2T6B475"/>
<dbReference type="InterPro" id="IPR004794">
    <property type="entry name" value="Eubact_RibD"/>
</dbReference>
<evidence type="ECO:0000256" key="5">
    <source>
        <dbReference type="ARBA" id="ARBA00007417"/>
    </source>
</evidence>
<evidence type="ECO:0000313" key="20">
    <source>
        <dbReference type="Proteomes" id="UP000244240"/>
    </source>
</evidence>
<dbReference type="InterPro" id="IPR002125">
    <property type="entry name" value="CMP_dCMP_dom"/>
</dbReference>
<dbReference type="Gene3D" id="3.40.430.10">
    <property type="entry name" value="Dihydrofolate Reductase, subunit A"/>
    <property type="match status" value="1"/>
</dbReference>
<dbReference type="InterPro" id="IPR011549">
    <property type="entry name" value="RibD_C"/>
</dbReference>
<feature type="binding site" evidence="17">
    <location>
        <position position="56"/>
    </location>
    <ligand>
        <name>Zn(2+)</name>
        <dbReference type="ChEBI" id="CHEBI:29105"/>
        <note>catalytic</note>
    </ligand>
</feature>
<feature type="binding site" evidence="16">
    <location>
        <position position="228"/>
    </location>
    <ligand>
        <name>NADP(+)</name>
        <dbReference type="ChEBI" id="CHEBI:58349"/>
    </ligand>
</feature>
<feature type="active site" description="Proton donor" evidence="15">
    <location>
        <position position="58"/>
    </location>
</feature>
<evidence type="ECO:0000256" key="12">
    <source>
        <dbReference type="ARBA" id="ARBA00049861"/>
    </source>
</evidence>
<dbReference type="EC" id="3.5.4.26" evidence="14"/>
<feature type="binding site" evidence="16">
    <location>
        <position position="210"/>
    </location>
    <ligand>
        <name>substrate</name>
    </ligand>
</feature>
<dbReference type="SUPFAM" id="SSF53597">
    <property type="entry name" value="Dihydrofolate reductase-like"/>
    <property type="match status" value="1"/>
</dbReference>
<feature type="binding site" evidence="16">
    <location>
        <position position="202"/>
    </location>
    <ligand>
        <name>NADP(+)</name>
        <dbReference type="ChEBI" id="CHEBI:58349"/>
    </ligand>
</feature>
<dbReference type="PANTHER" id="PTHR38011">
    <property type="entry name" value="DIHYDROFOLATE REDUCTASE FAMILY PROTEIN (AFU_ORTHOLOGUE AFUA_8G06820)"/>
    <property type="match status" value="1"/>
</dbReference>
<comment type="similarity">
    <text evidence="4 14">In the N-terminal section; belongs to the cytidine and deoxycytidylate deaminase family.</text>
</comment>
<evidence type="ECO:0000256" key="15">
    <source>
        <dbReference type="PIRSR" id="PIRSR006769-1"/>
    </source>
</evidence>
<keyword evidence="10 14" id="KW-0560">Oxidoreductase</keyword>
<dbReference type="GO" id="GO:0009231">
    <property type="term" value="P:riboflavin biosynthetic process"/>
    <property type="evidence" value="ECO:0007669"/>
    <property type="project" value="UniProtKB-UniPathway"/>
</dbReference>
<evidence type="ECO:0000259" key="18">
    <source>
        <dbReference type="PROSITE" id="PS51747"/>
    </source>
</evidence>
<evidence type="ECO:0000256" key="1">
    <source>
        <dbReference type="ARBA" id="ARBA00002151"/>
    </source>
</evidence>
<comment type="cofactor">
    <cofactor evidence="14 17">
        <name>Zn(2+)</name>
        <dbReference type="ChEBI" id="CHEBI:29105"/>
    </cofactor>
    <text evidence="14 17">Binds 1 zinc ion.</text>
</comment>
<evidence type="ECO:0000256" key="14">
    <source>
        <dbReference type="PIRNR" id="PIRNR006769"/>
    </source>
</evidence>
<comment type="pathway">
    <text evidence="2 14">Cofactor biosynthesis; riboflavin biosynthesis; 5-amino-6-(D-ribitylamino)uracil from GTP: step 2/4.</text>
</comment>
<keyword evidence="6 14" id="KW-0479">Metal-binding</keyword>
<keyword evidence="9 14" id="KW-0521">NADP</keyword>
<feature type="binding site" evidence="16">
    <location>
        <position position="176"/>
    </location>
    <ligand>
        <name>NADP(+)</name>
        <dbReference type="ChEBI" id="CHEBI:58349"/>
    </ligand>
</feature>
<feature type="binding site" evidence="16">
    <location>
        <position position="160"/>
    </location>
    <ligand>
        <name>NADP(+)</name>
        <dbReference type="ChEBI" id="CHEBI:58349"/>
    </ligand>
</feature>
<keyword evidence="20" id="KW-1185">Reference proteome</keyword>
<organism evidence="19 20">
    <name type="scientific">Melghirimyces profundicolus</name>
    <dbReference type="NCBI Taxonomy" id="1242148"/>
    <lineage>
        <taxon>Bacteria</taxon>
        <taxon>Bacillati</taxon>
        <taxon>Bacillota</taxon>
        <taxon>Bacilli</taxon>
        <taxon>Bacillales</taxon>
        <taxon>Thermoactinomycetaceae</taxon>
        <taxon>Melghirimyces</taxon>
    </lineage>
</organism>
<dbReference type="InterPro" id="IPR002734">
    <property type="entry name" value="RibDG_C"/>
</dbReference>
<feature type="binding site" evidence="16">
    <location>
        <position position="213"/>
    </location>
    <ligand>
        <name>substrate</name>
    </ligand>
</feature>
<feature type="binding site" evidence="16">
    <location>
        <position position="190"/>
    </location>
    <ligand>
        <name>substrate</name>
    </ligand>
</feature>
<dbReference type="EC" id="1.1.1.193" evidence="14"/>
<evidence type="ECO:0000256" key="16">
    <source>
        <dbReference type="PIRSR" id="PIRSR006769-2"/>
    </source>
</evidence>
<evidence type="ECO:0000256" key="9">
    <source>
        <dbReference type="ARBA" id="ARBA00022857"/>
    </source>
</evidence>
<dbReference type="EMBL" id="QBKR01000035">
    <property type="protein sequence ID" value="PTX50864.1"/>
    <property type="molecule type" value="Genomic_DNA"/>
</dbReference>
<keyword evidence="14" id="KW-0686">Riboflavin biosynthesis</keyword>
<name>A0A2T6B475_9BACL</name>
<dbReference type="RefSeq" id="WP_108026179.1">
    <property type="nucleotide sequence ID" value="NZ_QBKR01000035.1"/>
</dbReference>
<accession>A0A2T6B475</accession>
<feature type="binding site" evidence="17">
    <location>
        <position position="81"/>
    </location>
    <ligand>
        <name>Zn(2+)</name>
        <dbReference type="ChEBI" id="CHEBI:29105"/>
        <note>catalytic</note>
    </ligand>
</feature>
<dbReference type="InterPro" id="IPR024072">
    <property type="entry name" value="DHFR-like_dom_sf"/>
</dbReference>
<dbReference type="NCBIfam" id="TIGR00227">
    <property type="entry name" value="ribD_Cterm"/>
    <property type="match status" value="1"/>
</dbReference>
<evidence type="ECO:0000256" key="10">
    <source>
        <dbReference type="ARBA" id="ARBA00023002"/>
    </source>
</evidence>
<dbReference type="GO" id="GO:0046872">
    <property type="term" value="F:metal ion binding"/>
    <property type="evidence" value="ECO:0007669"/>
    <property type="project" value="UniProtKB-KW"/>
</dbReference>
<dbReference type="GO" id="GO:0050661">
    <property type="term" value="F:NADP binding"/>
    <property type="evidence" value="ECO:0007669"/>
    <property type="project" value="InterPro"/>
</dbReference>
<dbReference type="NCBIfam" id="TIGR00326">
    <property type="entry name" value="eubact_ribD"/>
    <property type="match status" value="1"/>
</dbReference>
<keyword evidence="8 14" id="KW-0862">Zinc</keyword>
<dbReference type="FunFam" id="3.40.140.10:FF:000025">
    <property type="entry name" value="Riboflavin biosynthesis protein RibD"/>
    <property type="match status" value="1"/>
</dbReference>
<dbReference type="OrthoDB" id="9800865at2"/>
<dbReference type="UniPathway" id="UPA00275">
    <property type="reaction ID" value="UER00401"/>
</dbReference>
<feature type="binding site" evidence="17">
    <location>
        <position position="90"/>
    </location>
    <ligand>
        <name>Zn(2+)</name>
        <dbReference type="ChEBI" id="CHEBI:29105"/>
        <note>catalytic</note>
    </ligand>
</feature>
<evidence type="ECO:0000256" key="8">
    <source>
        <dbReference type="ARBA" id="ARBA00022833"/>
    </source>
</evidence>
<dbReference type="SUPFAM" id="SSF53927">
    <property type="entry name" value="Cytidine deaminase-like"/>
    <property type="match status" value="1"/>
</dbReference>
<dbReference type="GO" id="GO:0008703">
    <property type="term" value="F:5-amino-6-(5-phosphoribosylamino)uracil reductase activity"/>
    <property type="evidence" value="ECO:0007669"/>
    <property type="project" value="UniProtKB-EC"/>
</dbReference>
<comment type="caution">
    <text evidence="19">The sequence shown here is derived from an EMBL/GenBank/DDBJ whole genome shotgun (WGS) entry which is preliminary data.</text>
</comment>
<dbReference type="InterPro" id="IPR050765">
    <property type="entry name" value="Riboflavin_Biosynth_HTPR"/>
</dbReference>
<dbReference type="PROSITE" id="PS51747">
    <property type="entry name" value="CYT_DCMP_DEAMINASES_2"/>
    <property type="match status" value="1"/>
</dbReference>
<comment type="function">
    <text evidence="1 14">Converts 2,5-diamino-6-(ribosylamino)-4(3h)-pyrimidinone 5'-phosphate into 5-amino-6-(ribosylamino)-2,4(1h,3h)-pyrimidinedione 5'-phosphate.</text>
</comment>
<feature type="binding site" evidence="16">
    <location>
        <begin position="300"/>
        <end position="306"/>
    </location>
    <ligand>
        <name>NADP(+)</name>
        <dbReference type="ChEBI" id="CHEBI:58349"/>
    </ligand>
</feature>